<dbReference type="PROSITE" id="PS50042">
    <property type="entry name" value="CNMP_BINDING_3"/>
    <property type="match status" value="1"/>
</dbReference>
<keyword evidence="1" id="KW-0732">Signal</keyword>
<dbReference type="Pfam" id="PF04773">
    <property type="entry name" value="FecR"/>
    <property type="match status" value="1"/>
</dbReference>
<feature type="signal peptide" evidence="1">
    <location>
        <begin position="1"/>
        <end position="20"/>
    </location>
</feature>
<reference evidence="3 4" key="1">
    <citation type="submission" date="2019-02" db="EMBL/GenBank/DDBJ databases">
        <title>Complete Genome Sequence and Methylome Analysis of free living Spirochaetas.</title>
        <authorList>
            <person name="Fomenkov A."/>
            <person name="Dubinina G."/>
            <person name="Leshcheva N."/>
            <person name="Mikheeva N."/>
            <person name="Grabovich M."/>
            <person name="Vincze T."/>
            <person name="Roberts R.J."/>
        </authorList>
    </citation>
    <scope>NUCLEOTIDE SEQUENCE [LARGE SCALE GENOMIC DNA]</scope>
    <source>
        <strain evidence="3 4">K2</strain>
    </source>
</reference>
<gene>
    <name evidence="3" type="ORF">EXM22_04365</name>
</gene>
<dbReference type="OrthoDB" id="368446at2"/>
<feature type="chain" id="PRO_5022686962" description="Cyclic nucleotide-binding domain-containing protein" evidence="1">
    <location>
        <begin position="21"/>
        <end position="337"/>
    </location>
</feature>
<dbReference type="InterPro" id="IPR000595">
    <property type="entry name" value="cNMP-bd_dom"/>
</dbReference>
<evidence type="ECO:0000313" key="3">
    <source>
        <dbReference type="EMBL" id="QEN07256.1"/>
    </source>
</evidence>
<dbReference type="PANTHER" id="PTHR38731">
    <property type="entry name" value="LIPL45-RELATED LIPOPROTEIN-RELATED"/>
    <property type="match status" value="1"/>
</dbReference>
<evidence type="ECO:0000259" key="2">
    <source>
        <dbReference type="PROSITE" id="PS50042"/>
    </source>
</evidence>
<dbReference type="Gene3D" id="2.60.120.1440">
    <property type="match status" value="1"/>
</dbReference>
<protein>
    <recommendedName>
        <fullName evidence="2">Cyclic nucleotide-binding domain-containing protein</fullName>
    </recommendedName>
</protein>
<sequence>MKKILLILLFSSLCLASLFALEGEIVFVDGTVDLKSSSGGLDYADIGMMVETGDSIITGYDGYAELEMEDGSVVKVNEDSIFKLASVQTDRGSRNNFQLVLGSAGYKFTKAMRDEEPTISTPSTVCGLRGTEFTVLAGIDGSALYVVDEGSVAVSSKGEEVQLEAEEGVRVNAGEAPGEVFEVLRGQVDYSGFLAESEEAFLNNPATTVFLMTDQLLEYADEADKFEALFQAQLEAVTGLRDRMKEMEDAERKAFYKETVFAEEVKVSGMKQNVRYYAVSSKYLRRYVIATMFVEMKIRYILDQENPDYLDFMNAYNQFADLYETRIVPYLVDADIY</sequence>
<dbReference type="KEGG" id="ock:EXM22_04365"/>
<dbReference type="PANTHER" id="PTHR38731:SF1">
    <property type="entry name" value="FECR PROTEIN DOMAIN-CONTAINING PROTEIN"/>
    <property type="match status" value="1"/>
</dbReference>
<evidence type="ECO:0000256" key="1">
    <source>
        <dbReference type="SAM" id="SignalP"/>
    </source>
</evidence>
<name>A0A5C1QL41_9SPIO</name>
<dbReference type="AlphaFoldDB" id="A0A5C1QL41"/>
<accession>A0A5C1QL41</accession>
<dbReference type="Proteomes" id="UP000324209">
    <property type="component" value="Chromosome"/>
</dbReference>
<proteinExistence type="predicted"/>
<feature type="domain" description="Cyclic nucleotide-binding" evidence="2">
    <location>
        <begin position="132"/>
        <end position="180"/>
    </location>
</feature>
<keyword evidence="4" id="KW-1185">Reference proteome</keyword>
<organism evidence="3 4">
    <name type="scientific">Oceanispirochaeta crateris</name>
    <dbReference type="NCBI Taxonomy" id="2518645"/>
    <lineage>
        <taxon>Bacteria</taxon>
        <taxon>Pseudomonadati</taxon>
        <taxon>Spirochaetota</taxon>
        <taxon>Spirochaetia</taxon>
        <taxon>Spirochaetales</taxon>
        <taxon>Spirochaetaceae</taxon>
        <taxon>Oceanispirochaeta</taxon>
    </lineage>
</organism>
<dbReference type="EMBL" id="CP036150">
    <property type="protein sequence ID" value="QEN07256.1"/>
    <property type="molecule type" value="Genomic_DNA"/>
</dbReference>
<evidence type="ECO:0000313" key="4">
    <source>
        <dbReference type="Proteomes" id="UP000324209"/>
    </source>
</evidence>
<dbReference type="InterPro" id="IPR006860">
    <property type="entry name" value="FecR"/>
</dbReference>
<dbReference type="RefSeq" id="WP_149485338.1">
    <property type="nucleotide sequence ID" value="NZ_CP036150.1"/>
</dbReference>